<feature type="domain" description="Caspase family p20" evidence="2">
    <location>
        <begin position="494"/>
        <end position="574"/>
    </location>
</feature>
<proteinExistence type="predicted"/>
<dbReference type="Gene3D" id="3.40.50.1460">
    <property type="match status" value="1"/>
</dbReference>
<evidence type="ECO:0000259" key="2">
    <source>
        <dbReference type="PROSITE" id="PS50208"/>
    </source>
</evidence>
<dbReference type="GO" id="GO:0004197">
    <property type="term" value="F:cysteine-type endopeptidase activity"/>
    <property type="evidence" value="ECO:0007669"/>
    <property type="project" value="InterPro"/>
</dbReference>
<feature type="region of interest" description="Disordered" evidence="1">
    <location>
        <begin position="445"/>
        <end position="464"/>
    </location>
</feature>
<gene>
    <name evidence="3" type="ORF">I7X43_14580</name>
</gene>
<dbReference type="SUPFAM" id="SSF52129">
    <property type="entry name" value="Caspase-like"/>
    <property type="match status" value="1"/>
</dbReference>
<dbReference type="PROSITE" id="PS50208">
    <property type="entry name" value="CASPASE_P20"/>
    <property type="match status" value="1"/>
</dbReference>
<dbReference type="PANTHER" id="PTHR22576:SF37">
    <property type="entry name" value="MUCOSA-ASSOCIATED LYMPHOID TISSUE LYMPHOMA TRANSLOCATION PROTEIN 1"/>
    <property type="match status" value="1"/>
</dbReference>
<evidence type="ECO:0000313" key="3">
    <source>
        <dbReference type="EMBL" id="MBH9554068.1"/>
    </source>
</evidence>
<dbReference type="InterPro" id="IPR001309">
    <property type="entry name" value="Pept_C14_p20"/>
</dbReference>
<dbReference type="Pfam" id="PF18657">
    <property type="entry name" value="YDG"/>
    <property type="match status" value="3"/>
</dbReference>
<dbReference type="Proteomes" id="UP000620139">
    <property type="component" value="Unassembled WGS sequence"/>
</dbReference>
<dbReference type="GO" id="GO:0006508">
    <property type="term" value="P:proteolysis"/>
    <property type="evidence" value="ECO:0007669"/>
    <property type="project" value="InterPro"/>
</dbReference>
<comment type="caution">
    <text evidence="3">The sequence shown here is derived from an EMBL/GenBank/DDBJ whole genome shotgun (WGS) entry which is preliminary data.</text>
</comment>
<keyword evidence="4" id="KW-1185">Reference proteome</keyword>
<evidence type="ECO:0000313" key="4">
    <source>
        <dbReference type="Proteomes" id="UP000620139"/>
    </source>
</evidence>
<accession>A0A931J0S5</accession>
<sequence>MTLTGSLTGQFSDKNVGVNKTVTLQGLALGGSDAGNYTAIAPTSLTASITPAPLSVTGLTAQNKVYDATTVAQLTGTPSFTALGADIVNLTGTPTGQFSDKNVGVGKLVTVTGLSLSGVDAGNYTPIAPTTLQATITPAPLAVGGLTVQTKVYDASTSAPLTGQATVAPLGGDTVTVAGTALAQFGDKNVGNGKSVTLQGLSLQGKEAGNYQMVLPTLTGTILPATLVYVAEPASRTVGQAAGAFAGLVQGWVAGETQATAAVGTVKFTSPAAASPDSVLSVAGSFAITGSGLTAANYTFSQAPGNAQALTVTAVGGPAEPPLIEAQRLQTSTLVLIGAPNQHSNGGVLDLGASIMAPAQVAAPGSGSVNTATMSKESIQGLLTERERVKRQALGVALEQLSLNPELADNRLCTNREDAESGKCLVTEALIAELAQERVNDAQPTVGGKAAGLPPPAKPAPSVSPAAATVRPAWVAPTLGPKRPVVSASLPQIQRKIAVLIGVNDYEDKSIPQLENAVGDAEALARLAEGPLGYETLMLRNPTKAQVVATLNRLAMEANPQDQVLIYYAGHGDEAVAQESGVKNGYWQLADSSAKSPQSWLSNNDIGRLLNLIKARQVALLSDSCYSGRLVDGPRVRATPGPVNPNEVLSDRTVVVMSSGGNAPVADAGEGGHSPFAFHLMQTLGKLQNWKPGANVFETVRFRVANKFPQSPQYGYSGVHAIGRGGDYLFEQRQLSPR</sequence>
<dbReference type="Pfam" id="PF00656">
    <property type="entry name" value="Peptidase_C14"/>
    <property type="match status" value="1"/>
</dbReference>
<dbReference type="InterPro" id="IPR041248">
    <property type="entry name" value="YDG"/>
</dbReference>
<evidence type="ECO:0000256" key="1">
    <source>
        <dbReference type="SAM" id="MobiDB-lite"/>
    </source>
</evidence>
<dbReference type="AlphaFoldDB" id="A0A931J0S5"/>
<dbReference type="EMBL" id="JAEDAL010000009">
    <property type="protein sequence ID" value="MBH9554068.1"/>
    <property type="molecule type" value="Genomic_DNA"/>
</dbReference>
<protein>
    <submittedName>
        <fullName evidence="3">Caspase family protein</fullName>
    </submittedName>
</protein>
<dbReference type="PANTHER" id="PTHR22576">
    <property type="entry name" value="MUCOSA ASSOCIATED LYMPHOID TISSUE LYMPHOMA TRANSLOCATION PROTEIN 1/PARACASPASE"/>
    <property type="match status" value="1"/>
</dbReference>
<dbReference type="InterPro" id="IPR052039">
    <property type="entry name" value="Caspase-related_regulators"/>
</dbReference>
<name>A0A931J0S5_9BURK</name>
<reference evidence="3" key="1">
    <citation type="submission" date="2020-12" db="EMBL/GenBank/DDBJ databases">
        <title>The genome sequence of Inhella sp. 4Y17.</title>
        <authorList>
            <person name="Liu Y."/>
        </authorList>
    </citation>
    <scope>NUCLEOTIDE SEQUENCE</scope>
    <source>
        <strain evidence="3">4Y10</strain>
    </source>
</reference>
<dbReference type="InterPro" id="IPR029030">
    <property type="entry name" value="Caspase-like_dom_sf"/>
</dbReference>
<organism evidence="3 4">
    <name type="scientific">Inhella gelatinilytica</name>
    <dbReference type="NCBI Taxonomy" id="2795030"/>
    <lineage>
        <taxon>Bacteria</taxon>
        <taxon>Pseudomonadati</taxon>
        <taxon>Pseudomonadota</taxon>
        <taxon>Betaproteobacteria</taxon>
        <taxon>Burkholderiales</taxon>
        <taxon>Sphaerotilaceae</taxon>
        <taxon>Inhella</taxon>
    </lineage>
</organism>
<dbReference type="RefSeq" id="WP_198101685.1">
    <property type="nucleotide sequence ID" value="NZ_JAEDAL010000009.1"/>
</dbReference>
<dbReference type="InterPro" id="IPR011600">
    <property type="entry name" value="Pept_C14_caspase"/>
</dbReference>
<dbReference type="InterPro" id="IPR041286">
    <property type="entry name" value="MBG_2"/>
</dbReference>
<dbReference type="Pfam" id="PF18676">
    <property type="entry name" value="MBG_2"/>
    <property type="match status" value="1"/>
</dbReference>